<organism evidence="1">
    <name type="scientific">Rouxiella sp. WC2420</name>
    <dbReference type="NCBI Taxonomy" id="3234145"/>
    <lineage>
        <taxon>Bacteria</taxon>
        <taxon>Pseudomonadati</taxon>
        <taxon>Pseudomonadota</taxon>
        <taxon>Gammaproteobacteria</taxon>
        <taxon>Enterobacterales</taxon>
        <taxon>Yersiniaceae</taxon>
        <taxon>Rouxiella</taxon>
    </lineage>
</organism>
<evidence type="ECO:0000313" key="1">
    <source>
        <dbReference type="EMBL" id="XDU73551.1"/>
    </source>
</evidence>
<name>A0AB39VVT4_9GAMM</name>
<dbReference type="AlphaFoldDB" id="A0AB39VVT4"/>
<proteinExistence type="predicted"/>
<accession>A0AB39VVT4</accession>
<dbReference type="RefSeq" id="WP_369789955.1">
    <property type="nucleotide sequence ID" value="NZ_CP165628.1"/>
</dbReference>
<reference evidence="1" key="1">
    <citation type="submission" date="2024-07" db="EMBL/GenBank/DDBJ databases">
        <authorList>
            <person name="Biller S.J."/>
        </authorList>
    </citation>
    <scope>NUCLEOTIDE SEQUENCE</scope>
    <source>
        <strain evidence="1">WC2420</strain>
    </source>
</reference>
<protein>
    <submittedName>
        <fullName evidence="1">Uncharacterized protein</fullName>
    </submittedName>
</protein>
<gene>
    <name evidence="1" type="ORF">AB3G37_05470</name>
</gene>
<sequence>MILTLDMMIHGIATYEAPEDFFQYVKTELQKQVEPDAYREVTMENVVKKTTIAIDFFIKELIVDKAVAETDKSRSEIENIINKIEDYSLN</sequence>
<dbReference type="EMBL" id="CP165628">
    <property type="protein sequence ID" value="XDU73551.1"/>
    <property type="molecule type" value="Genomic_DNA"/>
</dbReference>